<dbReference type="InterPro" id="IPR036400">
    <property type="entry name" value="Cyt_B5-like_heme/steroid_sf"/>
</dbReference>
<dbReference type="Gene3D" id="1.10.780.10">
    <property type="entry name" value="Hydroxylamine Oxidoreductase, Chain A, domain 1"/>
    <property type="match status" value="1"/>
</dbReference>
<feature type="region of interest" description="Disordered" evidence="2">
    <location>
        <begin position="712"/>
        <end position="748"/>
    </location>
</feature>
<keyword evidence="1" id="KW-0732">Signal</keyword>
<dbReference type="EMBL" id="AP021875">
    <property type="protein sequence ID" value="BBO75988.1"/>
    <property type="molecule type" value="Genomic_DNA"/>
</dbReference>
<protein>
    <recommendedName>
        <fullName evidence="4">Cytochrome b5 heme-binding domain-containing protein</fullName>
    </recommendedName>
</protein>
<dbReference type="SUPFAM" id="SSF48695">
    <property type="entry name" value="Multiheme cytochromes"/>
    <property type="match status" value="1"/>
</dbReference>
<dbReference type="KEGG" id="dwd:DSCW_34050"/>
<proteinExistence type="predicted"/>
<dbReference type="PANTHER" id="PTHR35038:SF6">
    <property type="entry name" value="SURFACE LOCALIZED DECAHEME CYTOCHROME C LIPOPROTEIN"/>
    <property type="match status" value="1"/>
</dbReference>
<dbReference type="OrthoDB" id="9814800at2"/>
<evidence type="ECO:0000256" key="2">
    <source>
        <dbReference type="SAM" id="MobiDB-lite"/>
    </source>
</evidence>
<sequence length="748" mass="84143">MTQHSKAVGIIFLTLLFPFLLVHEVNATETYARRTGKGCIFCHLESNGGQIKTVGFAYIRNGYRYPVSERVLEKAQSLQTPMHKTLRFVIGYLHLLAGIVFFGAIFYIHLFVKPSQLTGGIPKAERLLGLSCMAVLTITGIYLTWVRIDRWEQFFNNTFGLMLFIKILLFALMVLIGLTAVTVVHRKMKAGSQRPPSTQPDAIGADTIGQFDGANDKPAYFIHEDNIYDVTGNPKWKGGRHFGKHSAGTDLTEALSGAPHGTEVFERITCIGPAAGGTGAAKKPPSVQKVFVVMAYTNLVLIFLILVCISVWRWDFPLRLLPEMRSEAIAGQTCVDCHRTKTPGIHADWSGSVHAKVGVDCAKCHRARNTTETLKSHLDHTKIPVATVVSPTHCAGCHPQQVEEYARSKHANTHEIMWKVDHWLNDGMNNSIERTTGCYACHGTIVEVEDGRPAAGTWPNVGVGRINPDGSLGSCSSCHTRHRFSLVEARKPEACDQCHLGPDHPQIEIYNESKHGTIYHAEGDDWQWYPDDRQWKAGRDYRVPTCAACHMSAAAGVPYTHDTTERLSWETQAPRTVRPNEFKPFPAASDWKVERSKMRAVCLQCHSTTWTDDHFRNLDAVVEAYNSIYYDPAREKLDGLYEAGLLSKKNYFDEEIEWQFYELWHHEGRRARMGTAMMAPDYAWWHGFYELKHRYVHFMELVEKRDEEGKAEPFDFFPGRMESTTDTSPHTPAGSIENPRSAGSSGSR</sequence>
<evidence type="ECO:0000259" key="4">
    <source>
        <dbReference type="SMART" id="SM01117"/>
    </source>
</evidence>
<feature type="transmembrane region" description="Helical" evidence="3">
    <location>
        <begin position="163"/>
        <end position="184"/>
    </location>
</feature>
<dbReference type="SUPFAM" id="SSF55856">
    <property type="entry name" value="Cytochrome b5-like heme/steroid binding domain"/>
    <property type="match status" value="1"/>
</dbReference>
<keyword evidence="6" id="KW-1185">Reference proteome</keyword>
<dbReference type="Pfam" id="PF13435">
    <property type="entry name" value="Cytochrome_C554"/>
    <property type="match status" value="1"/>
</dbReference>
<dbReference type="InterPro" id="IPR008457">
    <property type="entry name" value="Cu-R_CopD_dom"/>
</dbReference>
<dbReference type="AlphaFoldDB" id="A0A5K7Z4Q5"/>
<evidence type="ECO:0000313" key="5">
    <source>
        <dbReference type="EMBL" id="BBO75988.1"/>
    </source>
</evidence>
<dbReference type="Proteomes" id="UP000427769">
    <property type="component" value="Chromosome"/>
</dbReference>
<keyword evidence="3" id="KW-0812">Transmembrane</keyword>
<dbReference type="Gene3D" id="1.20.850.10">
    <property type="entry name" value="Hydroxylamine Oxidoreductase, Chain A, domain 2"/>
    <property type="match status" value="1"/>
</dbReference>
<evidence type="ECO:0000256" key="1">
    <source>
        <dbReference type="ARBA" id="ARBA00022729"/>
    </source>
</evidence>
<feature type="domain" description="Cytochrome b5 heme-binding" evidence="4">
    <location>
        <begin position="203"/>
        <end position="275"/>
    </location>
</feature>
<dbReference type="RefSeq" id="WP_155304854.1">
    <property type="nucleotide sequence ID" value="NZ_AP021875.1"/>
</dbReference>
<dbReference type="InterPro" id="IPR036280">
    <property type="entry name" value="Multihaem_cyt_sf"/>
</dbReference>
<keyword evidence="3" id="KW-1133">Transmembrane helix</keyword>
<name>A0A5K7Z4Q5_9BACT</name>
<keyword evidence="3" id="KW-0472">Membrane</keyword>
<dbReference type="Pfam" id="PF00173">
    <property type="entry name" value="Cyt-b5"/>
    <property type="match status" value="1"/>
</dbReference>
<evidence type="ECO:0000256" key="3">
    <source>
        <dbReference type="SAM" id="Phobius"/>
    </source>
</evidence>
<reference evidence="5 6" key="1">
    <citation type="submission" date="2019-11" db="EMBL/GenBank/DDBJ databases">
        <title>Comparative genomics of hydrocarbon-degrading Desulfosarcina strains.</title>
        <authorList>
            <person name="Watanabe M."/>
            <person name="Kojima H."/>
            <person name="Fukui M."/>
        </authorList>
    </citation>
    <scope>NUCLEOTIDE SEQUENCE [LARGE SCALE GENOMIC DNA]</scope>
    <source>
        <strain evidence="5 6">PP31</strain>
    </source>
</reference>
<dbReference type="SMART" id="SM01117">
    <property type="entry name" value="Cyt-b5"/>
    <property type="match status" value="1"/>
</dbReference>
<dbReference type="Pfam" id="PF05425">
    <property type="entry name" value="CopD"/>
    <property type="match status" value="1"/>
</dbReference>
<feature type="transmembrane region" description="Helical" evidence="3">
    <location>
        <begin position="290"/>
        <end position="314"/>
    </location>
</feature>
<feature type="transmembrane region" description="Helical" evidence="3">
    <location>
        <begin position="124"/>
        <end position="143"/>
    </location>
</feature>
<dbReference type="Gene3D" id="3.10.120.10">
    <property type="entry name" value="Cytochrome b5-like heme/steroid binding domain"/>
    <property type="match status" value="1"/>
</dbReference>
<dbReference type="Pfam" id="PF13447">
    <property type="entry name" value="Multi-haem_cyto"/>
    <property type="match status" value="1"/>
</dbReference>
<dbReference type="PANTHER" id="PTHR35038">
    <property type="entry name" value="DISSIMILATORY SULFITE REDUCTASE SIRA"/>
    <property type="match status" value="1"/>
</dbReference>
<organism evidence="5 6">
    <name type="scientific">Desulfosarcina widdelii</name>
    <dbReference type="NCBI Taxonomy" id="947919"/>
    <lineage>
        <taxon>Bacteria</taxon>
        <taxon>Pseudomonadati</taxon>
        <taxon>Thermodesulfobacteriota</taxon>
        <taxon>Desulfobacteria</taxon>
        <taxon>Desulfobacterales</taxon>
        <taxon>Desulfosarcinaceae</taxon>
        <taxon>Desulfosarcina</taxon>
    </lineage>
</organism>
<dbReference type="GO" id="GO:0016020">
    <property type="term" value="C:membrane"/>
    <property type="evidence" value="ECO:0007669"/>
    <property type="project" value="InterPro"/>
</dbReference>
<feature type="transmembrane region" description="Helical" evidence="3">
    <location>
        <begin position="89"/>
        <end position="112"/>
    </location>
</feature>
<dbReference type="InterPro" id="IPR001199">
    <property type="entry name" value="Cyt_B5-like_heme/steroid-bd"/>
</dbReference>
<dbReference type="InterPro" id="IPR051829">
    <property type="entry name" value="Multiheme_Cytochr_ET"/>
</dbReference>
<dbReference type="InterPro" id="IPR023155">
    <property type="entry name" value="Cyt_c-552/4"/>
</dbReference>
<evidence type="ECO:0000313" key="6">
    <source>
        <dbReference type="Proteomes" id="UP000427769"/>
    </source>
</evidence>
<gene>
    <name evidence="5" type="ORF">DSCW_34050</name>
</gene>
<dbReference type="GO" id="GO:0016491">
    <property type="term" value="F:oxidoreductase activity"/>
    <property type="evidence" value="ECO:0007669"/>
    <property type="project" value="TreeGrafter"/>
</dbReference>
<accession>A0A5K7Z4Q5</accession>